<keyword evidence="1" id="KW-0175">Coiled coil</keyword>
<dbReference type="Proteomes" id="UP000194737">
    <property type="component" value="Unassembled WGS sequence"/>
</dbReference>
<feature type="region of interest" description="Disordered" evidence="2">
    <location>
        <begin position="10"/>
        <end position="43"/>
    </location>
</feature>
<reference evidence="3 4" key="1">
    <citation type="submission" date="2017-05" db="EMBL/GenBank/DDBJ databases">
        <title>The Genome Sequence of Enterococcus faecium 6F2_DIV0138.</title>
        <authorList>
            <consortium name="The Broad Institute Genomics Platform"/>
            <consortium name="The Broad Institute Genomic Center for Infectious Diseases"/>
            <person name="Earl A."/>
            <person name="Manson A."/>
            <person name="Schwartman J."/>
            <person name="Gilmore M."/>
            <person name="Abouelleil A."/>
            <person name="Cao P."/>
            <person name="Chapman S."/>
            <person name="Cusick C."/>
            <person name="Shea T."/>
            <person name="Young S."/>
            <person name="Neafsey D."/>
            <person name="Nusbaum C."/>
            <person name="Birren B."/>
        </authorList>
    </citation>
    <scope>NUCLEOTIDE SEQUENCE [LARGE SCALE GENOMIC DNA]</scope>
    <source>
        <strain evidence="3 4">6F2_DIV0138</strain>
    </source>
</reference>
<dbReference type="AlphaFoldDB" id="A0AB73NTM6"/>
<dbReference type="RefSeq" id="WP_179189808.1">
    <property type="nucleotide sequence ID" value="NZ_NGLB01000001.1"/>
</dbReference>
<evidence type="ECO:0000313" key="4">
    <source>
        <dbReference type="Proteomes" id="UP000194737"/>
    </source>
</evidence>
<evidence type="ECO:0008006" key="5">
    <source>
        <dbReference type="Google" id="ProtNLM"/>
    </source>
</evidence>
<sequence>MFYQDELLKMNLQMFSDPDPEPETKPEDKSSEPTLPKPELKYTDEDVDKIIAKRLDRWQKDQEAKQKEAERLAAMSVEERANEEINKLKAQIKTYEQAETRRAMAAQVEKELKEAKLTASTNMVNMIVRDTAEETNAAIKAYVANMEAMQKQWDVERSKGKSKPSAQPTSLDVDSKLPTKDQILRMTYGDHVAFKQAHPEEYKKIMGK</sequence>
<feature type="region of interest" description="Disordered" evidence="2">
    <location>
        <begin position="153"/>
        <end position="178"/>
    </location>
</feature>
<dbReference type="InterPro" id="IPR025580">
    <property type="entry name" value="Gp46"/>
</dbReference>
<dbReference type="EMBL" id="NGLB01000001">
    <property type="protein sequence ID" value="OTO00439.1"/>
    <property type="molecule type" value="Genomic_DNA"/>
</dbReference>
<feature type="coiled-coil region" evidence="1">
    <location>
        <begin position="55"/>
        <end position="101"/>
    </location>
</feature>
<dbReference type="Pfam" id="PF14265">
    <property type="entry name" value="DUF4355"/>
    <property type="match status" value="1"/>
</dbReference>
<protein>
    <recommendedName>
        <fullName evidence="5">DUF4355 domain-containing protein</fullName>
    </recommendedName>
</protein>
<evidence type="ECO:0000313" key="3">
    <source>
        <dbReference type="EMBL" id="OTO00439.1"/>
    </source>
</evidence>
<feature type="compositionally biased region" description="Basic and acidic residues" evidence="2">
    <location>
        <begin position="22"/>
        <end position="31"/>
    </location>
</feature>
<accession>A0AB73NTM6</accession>
<evidence type="ECO:0000256" key="2">
    <source>
        <dbReference type="SAM" id="MobiDB-lite"/>
    </source>
</evidence>
<evidence type="ECO:0000256" key="1">
    <source>
        <dbReference type="SAM" id="Coils"/>
    </source>
</evidence>
<organism evidence="3 4">
    <name type="scientific">Enterococcus faecium</name>
    <name type="common">Streptococcus faecium</name>
    <dbReference type="NCBI Taxonomy" id="1352"/>
    <lineage>
        <taxon>Bacteria</taxon>
        <taxon>Bacillati</taxon>
        <taxon>Bacillota</taxon>
        <taxon>Bacilli</taxon>
        <taxon>Lactobacillales</taxon>
        <taxon>Enterococcaceae</taxon>
        <taxon>Enterococcus</taxon>
    </lineage>
</organism>
<name>A0AB73NTM6_ENTFC</name>
<comment type="caution">
    <text evidence="3">The sequence shown here is derived from an EMBL/GenBank/DDBJ whole genome shotgun (WGS) entry which is preliminary data.</text>
</comment>
<proteinExistence type="predicted"/>
<gene>
    <name evidence="3" type="ORF">A5804_001949</name>
</gene>